<dbReference type="Gene3D" id="1.25.60.10">
    <property type="entry name" value="MgtE N-terminal domain-like"/>
    <property type="match status" value="1"/>
</dbReference>
<dbReference type="InterPro" id="IPR046342">
    <property type="entry name" value="CBS_dom_sf"/>
</dbReference>
<dbReference type="PANTHER" id="PTHR43773:SF1">
    <property type="entry name" value="MAGNESIUM TRANSPORTER MGTE"/>
    <property type="match status" value="1"/>
</dbReference>
<keyword evidence="6 9" id="KW-1133">Transmembrane helix</keyword>
<dbReference type="GO" id="GO:0005886">
    <property type="term" value="C:plasma membrane"/>
    <property type="evidence" value="ECO:0007669"/>
    <property type="project" value="UniProtKB-SubCell"/>
</dbReference>
<feature type="transmembrane region" description="Helical" evidence="9">
    <location>
        <begin position="358"/>
        <end position="378"/>
    </location>
</feature>
<evidence type="ECO:0000256" key="8">
    <source>
        <dbReference type="PROSITE-ProRule" id="PRU00703"/>
    </source>
</evidence>
<dbReference type="SMART" id="SM00924">
    <property type="entry name" value="MgtE_N"/>
    <property type="match status" value="1"/>
</dbReference>
<dbReference type="Pfam" id="PF00571">
    <property type="entry name" value="CBS"/>
    <property type="match status" value="2"/>
</dbReference>
<dbReference type="SUPFAM" id="SSF161093">
    <property type="entry name" value="MgtE membrane domain-like"/>
    <property type="match status" value="1"/>
</dbReference>
<reference evidence="11 12" key="1">
    <citation type="submission" date="2018-08" db="EMBL/GenBank/DDBJ databases">
        <title>Wenzhouxiangella salilacus sp. nov., a novel bacterium isolated from a saline lake in Xinjiang Province, China.</title>
        <authorList>
            <person name="Han S."/>
        </authorList>
    </citation>
    <scope>NUCLEOTIDE SEQUENCE [LARGE SCALE GENOMIC DNA]</scope>
    <source>
        <strain evidence="11 12">XDB06</strain>
    </source>
</reference>
<keyword evidence="9" id="KW-0479">Metal-binding</keyword>
<dbReference type="InterPro" id="IPR000644">
    <property type="entry name" value="CBS_dom"/>
</dbReference>
<dbReference type="InterPro" id="IPR038076">
    <property type="entry name" value="MgtE_N_sf"/>
</dbReference>
<evidence type="ECO:0000256" key="4">
    <source>
        <dbReference type="ARBA" id="ARBA00022692"/>
    </source>
</evidence>
<keyword evidence="8" id="KW-0129">CBS domain</keyword>
<feature type="transmembrane region" description="Helical" evidence="9">
    <location>
        <begin position="426"/>
        <end position="449"/>
    </location>
</feature>
<proteinExistence type="inferred from homology"/>
<comment type="subunit">
    <text evidence="9">Homodimer.</text>
</comment>
<dbReference type="Proteomes" id="UP000260351">
    <property type="component" value="Unassembled WGS sequence"/>
</dbReference>
<feature type="domain" description="CBS" evidence="10">
    <location>
        <begin position="200"/>
        <end position="256"/>
    </location>
</feature>
<dbReference type="InterPro" id="IPR036739">
    <property type="entry name" value="SLC41_membr_dom_sf"/>
</dbReference>
<evidence type="ECO:0000256" key="6">
    <source>
        <dbReference type="ARBA" id="ARBA00022989"/>
    </source>
</evidence>
<comment type="function">
    <text evidence="9">Acts as a magnesium transporter.</text>
</comment>
<evidence type="ECO:0000256" key="7">
    <source>
        <dbReference type="ARBA" id="ARBA00023136"/>
    </source>
</evidence>
<feature type="domain" description="CBS" evidence="10">
    <location>
        <begin position="136"/>
        <end position="197"/>
    </location>
</feature>
<evidence type="ECO:0000313" key="12">
    <source>
        <dbReference type="Proteomes" id="UP000260351"/>
    </source>
</evidence>
<dbReference type="InterPro" id="IPR006667">
    <property type="entry name" value="SLC41_membr_dom"/>
</dbReference>
<evidence type="ECO:0000256" key="2">
    <source>
        <dbReference type="ARBA" id="ARBA00009749"/>
    </source>
</evidence>
<feature type="transmembrane region" description="Helical" evidence="9">
    <location>
        <begin position="310"/>
        <end position="328"/>
    </location>
</feature>
<keyword evidence="7 9" id="KW-0472">Membrane</keyword>
<protein>
    <recommendedName>
        <fullName evidence="9">Magnesium transporter MgtE</fullName>
    </recommendedName>
</protein>
<dbReference type="Gene3D" id="1.10.357.20">
    <property type="entry name" value="SLC41 divalent cation transporters, integral membrane domain"/>
    <property type="match status" value="1"/>
</dbReference>
<dbReference type="CDD" id="cd04606">
    <property type="entry name" value="CBS_pair_Mg_transporter"/>
    <property type="match status" value="1"/>
</dbReference>
<comment type="caution">
    <text evidence="11">The sequence shown here is derived from an EMBL/GenBank/DDBJ whole genome shotgun (WGS) entry which is preliminary data.</text>
</comment>
<dbReference type="RefSeq" id="WP_116649520.1">
    <property type="nucleotide sequence ID" value="NZ_QUZK01000012.1"/>
</dbReference>
<dbReference type="Gene3D" id="3.10.580.10">
    <property type="entry name" value="CBS-domain"/>
    <property type="match status" value="1"/>
</dbReference>
<evidence type="ECO:0000256" key="3">
    <source>
        <dbReference type="ARBA" id="ARBA00022448"/>
    </source>
</evidence>
<dbReference type="PROSITE" id="PS51371">
    <property type="entry name" value="CBS"/>
    <property type="match status" value="2"/>
</dbReference>
<dbReference type="GO" id="GO:0046872">
    <property type="term" value="F:metal ion binding"/>
    <property type="evidence" value="ECO:0007669"/>
    <property type="project" value="UniProtKB-KW"/>
</dbReference>
<keyword evidence="3 9" id="KW-0813">Transport</keyword>
<keyword evidence="5 9" id="KW-0460">Magnesium</keyword>
<dbReference type="Pfam" id="PF01769">
    <property type="entry name" value="MgtE"/>
    <property type="match status" value="1"/>
</dbReference>
<accession>A0A3E1KC86</accession>
<dbReference type="SUPFAM" id="SSF158791">
    <property type="entry name" value="MgtE N-terminal domain-like"/>
    <property type="match status" value="1"/>
</dbReference>
<dbReference type="OrthoDB" id="9790355at2"/>
<name>A0A3E1KC86_9GAMM</name>
<evidence type="ECO:0000256" key="9">
    <source>
        <dbReference type="RuleBase" id="RU362011"/>
    </source>
</evidence>
<feature type="transmembrane region" description="Helical" evidence="9">
    <location>
        <begin position="284"/>
        <end position="304"/>
    </location>
</feature>
<dbReference type="SUPFAM" id="SSF54631">
    <property type="entry name" value="CBS-domain pair"/>
    <property type="match status" value="1"/>
</dbReference>
<gene>
    <name evidence="11" type="primary">mgtE</name>
    <name evidence="11" type="ORF">DZC52_02430</name>
</gene>
<feature type="transmembrane region" description="Helical" evidence="9">
    <location>
        <begin position="390"/>
        <end position="414"/>
    </location>
</feature>
<evidence type="ECO:0000313" key="11">
    <source>
        <dbReference type="EMBL" id="RFF32338.1"/>
    </source>
</evidence>
<dbReference type="AlphaFoldDB" id="A0A3E1KC86"/>
<organism evidence="11 12">
    <name type="scientific">Wenzhouxiangella sediminis</name>
    <dbReference type="NCBI Taxonomy" id="1792836"/>
    <lineage>
        <taxon>Bacteria</taxon>
        <taxon>Pseudomonadati</taxon>
        <taxon>Pseudomonadota</taxon>
        <taxon>Gammaproteobacteria</taxon>
        <taxon>Chromatiales</taxon>
        <taxon>Wenzhouxiangellaceae</taxon>
        <taxon>Wenzhouxiangella</taxon>
    </lineage>
</organism>
<dbReference type="InterPro" id="IPR006668">
    <property type="entry name" value="Mg_transptr_MgtE_intracell_dom"/>
</dbReference>
<comment type="subcellular location">
    <subcellularLocation>
        <location evidence="9">Cell membrane</location>
        <topology evidence="9">Multi-pass membrane protein</topology>
    </subcellularLocation>
    <subcellularLocation>
        <location evidence="1">Membrane</location>
        <topology evidence="1">Multi-pass membrane protein</topology>
    </subcellularLocation>
</comment>
<keyword evidence="4 9" id="KW-0812">Transmembrane</keyword>
<dbReference type="Pfam" id="PF03448">
    <property type="entry name" value="MgtE_N"/>
    <property type="match status" value="1"/>
</dbReference>
<comment type="similarity">
    <text evidence="2 9">Belongs to the SLC41A transporter family.</text>
</comment>
<dbReference type="SMART" id="SM00116">
    <property type="entry name" value="CBS"/>
    <property type="match status" value="2"/>
</dbReference>
<evidence type="ECO:0000256" key="1">
    <source>
        <dbReference type="ARBA" id="ARBA00004141"/>
    </source>
</evidence>
<sequence length="455" mass="49739">MPDEDVTAEVLTLQNLGREEALAEKLEETAVQDIAGAMAQMPAENRLQVLRALPDERRADAFSYLSHGLQREVIGQLEPEEARRILQELVPDDRTAFLESLAPQELEGFLKLLGPEDLKQSLKLLGYPEESVGRLMTTRFVSVRPEWTVTRALDHIRHEAHRGETVNFVFVTDQRGKLLDAIRLKDFILSRQDARVEALMDEDVIHIEADADREQAVQTIQHYDISTLPVTDRSGVLLGIVTVDDIMDVAEAEITEDFHKFGGSSRLNVSMREASPAFLYRKRVGWLMVLVVVNLFSGLAIALYEPSIQAVIGLVFFLPMIIAGSGNAGSQSATLMVRALATGDVAASDWLKMWIKELSVAVMLGVTMAAMVAAIGVWRGGPESGYELALVVGLAMFAVVIMGGMIGVLLPFILQRFNMDPATASTPLITSVADVGGILIYFWIASAILGLPGGG</sequence>
<keyword evidence="9" id="KW-1003">Cell membrane</keyword>
<dbReference type="InterPro" id="IPR006669">
    <property type="entry name" value="MgtE_transporter"/>
</dbReference>
<evidence type="ECO:0000259" key="10">
    <source>
        <dbReference type="PROSITE" id="PS51371"/>
    </source>
</evidence>
<evidence type="ECO:0000256" key="5">
    <source>
        <dbReference type="ARBA" id="ARBA00022842"/>
    </source>
</evidence>
<dbReference type="NCBIfam" id="TIGR00400">
    <property type="entry name" value="mgtE"/>
    <property type="match status" value="1"/>
</dbReference>
<dbReference type="PANTHER" id="PTHR43773">
    <property type="entry name" value="MAGNESIUM TRANSPORTER MGTE"/>
    <property type="match status" value="1"/>
</dbReference>
<dbReference type="GO" id="GO:0015095">
    <property type="term" value="F:magnesium ion transmembrane transporter activity"/>
    <property type="evidence" value="ECO:0007669"/>
    <property type="project" value="UniProtKB-UniRule"/>
</dbReference>
<dbReference type="EMBL" id="QUZK01000012">
    <property type="protein sequence ID" value="RFF32338.1"/>
    <property type="molecule type" value="Genomic_DNA"/>
</dbReference>
<keyword evidence="12" id="KW-1185">Reference proteome</keyword>